<dbReference type="NCBIfam" id="TIGR01719">
    <property type="entry name" value="euk_UDPppase"/>
    <property type="match status" value="1"/>
</dbReference>
<dbReference type="Proteomes" id="UP000009192">
    <property type="component" value="Unassembled WGS sequence"/>
</dbReference>
<keyword evidence="2 5" id="KW-0328">Glycosyltransferase</keyword>
<feature type="binding site" evidence="4">
    <location>
        <begin position="170"/>
        <end position="173"/>
    </location>
    <ligand>
        <name>phosphate</name>
        <dbReference type="ChEBI" id="CHEBI:43474"/>
    </ligand>
</feature>
<dbReference type="GO" id="GO:0004850">
    <property type="term" value="F:uridine phosphorylase activity"/>
    <property type="evidence" value="ECO:0007669"/>
    <property type="project" value="UniProtKB-EC"/>
</dbReference>
<dbReference type="SMR" id="B4K896"/>
<dbReference type="PhylomeDB" id="B4K896"/>
<dbReference type="OrthoDB" id="204058at2759"/>
<evidence type="ECO:0000256" key="2">
    <source>
        <dbReference type="ARBA" id="ARBA00022676"/>
    </source>
</evidence>
<evidence type="ECO:0000256" key="3">
    <source>
        <dbReference type="ARBA" id="ARBA00022679"/>
    </source>
</evidence>
<dbReference type="UniPathway" id="UPA00574">
    <property type="reaction ID" value="UER00633"/>
</dbReference>
<dbReference type="EC" id="2.4.2.3" evidence="5"/>
<protein>
    <recommendedName>
        <fullName evidence="5">Uridine phosphorylase</fullName>
        <ecNumber evidence="5">2.4.2.3</ecNumber>
    </recommendedName>
</protein>
<accession>B4K896</accession>
<dbReference type="PANTHER" id="PTHR43691">
    <property type="entry name" value="URIDINE PHOSPHORYLASE"/>
    <property type="match status" value="1"/>
</dbReference>
<dbReference type="InterPro" id="IPR000845">
    <property type="entry name" value="Nucleoside_phosphorylase_d"/>
</dbReference>
<comment type="similarity">
    <text evidence="1 5">Belongs to the PNP/UDP phosphorylase family.</text>
</comment>
<dbReference type="AlphaFoldDB" id="B4K896"/>
<dbReference type="InterPro" id="IPR018016">
    <property type="entry name" value="Nucleoside_phosphorylase_CS"/>
</dbReference>
<evidence type="ECO:0000259" key="6">
    <source>
        <dbReference type="Pfam" id="PF01048"/>
    </source>
</evidence>
<dbReference type="InterPro" id="IPR010059">
    <property type="entry name" value="Uridine_phosphorylase_euk"/>
</dbReference>
<dbReference type="Gene3D" id="3.40.50.1580">
    <property type="entry name" value="Nucleoside phosphorylase domain"/>
    <property type="match status" value="1"/>
</dbReference>
<evidence type="ECO:0000256" key="4">
    <source>
        <dbReference type="PIRSR" id="PIRSR610059-50"/>
    </source>
</evidence>
<dbReference type="InParanoid" id="B4K896"/>
<comment type="pathway">
    <text evidence="5">Pyrimidine metabolism; UMP biosynthesis via salvage pathway; uracil from uridine (phosphorylase route): step 1/1.</text>
</comment>
<dbReference type="OMA" id="NIEMEAN"/>
<evidence type="ECO:0000313" key="7">
    <source>
        <dbReference type="EMBL" id="EDW16478.1"/>
    </source>
</evidence>
<dbReference type="Pfam" id="PF01048">
    <property type="entry name" value="PNP_UDP_1"/>
    <property type="match status" value="1"/>
</dbReference>
<dbReference type="GO" id="GO:0044206">
    <property type="term" value="P:UMP salvage"/>
    <property type="evidence" value="ECO:0007669"/>
    <property type="project" value="UniProtKB-UniPathway"/>
</dbReference>
<sequence length="360" mass="39842">MGDKCEANMHKNVCDLKAMVNAQNKRIDELIRFIKEGSKTDIPQEMTWCTCNLNPYLECLNPDILYHLNLDTKTTDFPKVFGDVRFVCLGGTGARMEKFANFIISEIGLKLSMAVELRNISADGHRYALFKVGPVLCASHGIGGPSISIVLHELIKLVHHAKCQDPIFFRMGTCGGIGVEPGTLVITSQPLDGQLRPVYEVVVHTQPQLRPALLDQALAKELIALSNPCEDGYDTILGKTLCANDFYEGQSRLDGAFCGYNPQKKMCFLQQISQMGVVNMEMESTAFAALTNQAGIRAAVICVAIINRMEGDQINSPECVLKDFDQRAQILIARYMRKVLFKCDENNVETCHCDDAPGCP</sequence>
<evidence type="ECO:0000256" key="1">
    <source>
        <dbReference type="ARBA" id="ARBA00010456"/>
    </source>
</evidence>
<feature type="binding site" evidence="4">
    <location>
        <position position="252"/>
    </location>
    <ligand>
        <name>substrate</name>
    </ligand>
</feature>
<gene>
    <name evidence="7" type="primary">Dmoj\GI22215</name>
    <name evidence="7" type="ORF">Dmoj_GI22215</name>
</gene>
<organism evidence="7 8">
    <name type="scientific">Drosophila mojavensis</name>
    <name type="common">Fruit fly</name>
    <dbReference type="NCBI Taxonomy" id="7230"/>
    <lineage>
        <taxon>Eukaryota</taxon>
        <taxon>Metazoa</taxon>
        <taxon>Ecdysozoa</taxon>
        <taxon>Arthropoda</taxon>
        <taxon>Hexapoda</taxon>
        <taxon>Insecta</taxon>
        <taxon>Pterygota</taxon>
        <taxon>Neoptera</taxon>
        <taxon>Endopterygota</taxon>
        <taxon>Diptera</taxon>
        <taxon>Brachycera</taxon>
        <taxon>Muscomorpha</taxon>
        <taxon>Ephydroidea</taxon>
        <taxon>Drosophilidae</taxon>
        <taxon>Drosophila</taxon>
    </lineage>
</organism>
<feature type="binding site" evidence="4">
    <location>
        <position position="250"/>
    </location>
    <ligand>
        <name>substrate</name>
    </ligand>
</feature>
<dbReference type="SUPFAM" id="SSF53167">
    <property type="entry name" value="Purine and uridine phosphorylases"/>
    <property type="match status" value="1"/>
</dbReference>
<dbReference type="HOGENOM" id="CLU_054104_0_0_1"/>
<comment type="catalytic activity">
    <reaction evidence="5">
        <text>uridine + phosphate = alpha-D-ribose 1-phosphate + uracil</text>
        <dbReference type="Rhea" id="RHEA:24388"/>
        <dbReference type="ChEBI" id="CHEBI:16704"/>
        <dbReference type="ChEBI" id="CHEBI:17568"/>
        <dbReference type="ChEBI" id="CHEBI:43474"/>
        <dbReference type="ChEBI" id="CHEBI:57720"/>
        <dbReference type="EC" id="2.4.2.3"/>
    </reaction>
</comment>
<comment type="function">
    <text evidence="5">Catalyzes the reversible phosphorylytic cleavage of uridine to uracil and ribose-1-phosphate which can then be utilized as carbon and energy sources or in the rescue of pyrimidine bases for nucleotide synthesis. Shows broad substrate specificity and can also accept deoxyuridine and other analogous compounds.</text>
</comment>
<dbReference type="EMBL" id="CH933806">
    <property type="protein sequence ID" value="EDW16478.1"/>
    <property type="molecule type" value="Genomic_DNA"/>
</dbReference>
<dbReference type="GO" id="GO:0006218">
    <property type="term" value="P:uridine catabolic process"/>
    <property type="evidence" value="ECO:0007669"/>
    <property type="project" value="TreeGrafter"/>
</dbReference>
<dbReference type="InterPro" id="IPR035994">
    <property type="entry name" value="Nucleoside_phosphorylase_sf"/>
</dbReference>
<keyword evidence="3 5" id="KW-0808">Transferase</keyword>
<evidence type="ECO:0000313" key="8">
    <source>
        <dbReference type="Proteomes" id="UP000009192"/>
    </source>
</evidence>
<dbReference type="PANTHER" id="PTHR43691:SF11">
    <property type="entry name" value="FI09636P-RELATED"/>
    <property type="match status" value="1"/>
</dbReference>
<reference evidence="7 8" key="1">
    <citation type="journal article" date="2007" name="Nature">
        <title>Evolution of genes and genomes on the Drosophila phylogeny.</title>
        <authorList>
            <consortium name="Drosophila 12 Genomes Consortium"/>
            <person name="Clark A.G."/>
            <person name="Eisen M.B."/>
            <person name="Smith D.R."/>
            <person name="Bergman C.M."/>
            <person name="Oliver B."/>
            <person name="Markow T.A."/>
            <person name="Kaufman T.C."/>
            <person name="Kellis M."/>
            <person name="Gelbart W."/>
            <person name="Iyer V.N."/>
            <person name="Pollard D.A."/>
            <person name="Sackton T.B."/>
            <person name="Larracuente A.M."/>
            <person name="Singh N.D."/>
            <person name="Abad J.P."/>
            <person name="Abt D.N."/>
            <person name="Adryan B."/>
            <person name="Aguade M."/>
            <person name="Akashi H."/>
            <person name="Anderson W.W."/>
            <person name="Aquadro C.F."/>
            <person name="Ardell D.H."/>
            <person name="Arguello R."/>
            <person name="Artieri C.G."/>
            <person name="Barbash D.A."/>
            <person name="Barker D."/>
            <person name="Barsanti P."/>
            <person name="Batterham P."/>
            <person name="Batzoglou S."/>
            <person name="Begun D."/>
            <person name="Bhutkar A."/>
            <person name="Blanco E."/>
            <person name="Bosak S.A."/>
            <person name="Bradley R.K."/>
            <person name="Brand A.D."/>
            <person name="Brent M.R."/>
            <person name="Brooks A.N."/>
            <person name="Brown R.H."/>
            <person name="Butlin R.K."/>
            <person name="Caggese C."/>
            <person name="Calvi B.R."/>
            <person name="Bernardo de Carvalho A."/>
            <person name="Caspi A."/>
            <person name="Castrezana S."/>
            <person name="Celniker S.E."/>
            <person name="Chang J.L."/>
            <person name="Chapple C."/>
            <person name="Chatterji S."/>
            <person name="Chinwalla A."/>
            <person name="Civetta A."/>
            <person name="Clifton S.W."/>
            <person name="Comeron J.M."/>
            <person name="Costello J.C."/>
            <person name="Coyne J.A."/>
            <person name="Daub J."/>
            <person name="David R.G."/>
            <person name="Delcher A.L."/>
            <person name="Delehaunty K."/>
            <person name="Do C.B."/>
            <person name="Ebling H."/>
            <person name="Edwards K."/>
            <person name="Eickbush T."/>
            <person name="Evans J.D."/>
            <person name="Filipski A."/>
            <person name="Findeiss S."/>
            <person name="Freyhult E."/>
            <person name="Fulton L."/>
            <person name="Fulton R."/>
            <person name="Garcia A.C."/>
            <person name="Gardiner A."/>
            <person name="Garfield D.A."/>
            <person name="Garvin B.E."/>
            <person name="Gibson G."/>
            <person name="Gilbert D."/>
            <person name="Gnerre S."/>
            <person name="Godfrey J."/>
            <person name="Good R."/>
            <person name="Gotea V."/>
            <person name="Gravely B."/>
            <person name="Greenberg A.J."/>
            <person name="Griffiths-Jones S."/>
            <person name="Gross S."/>
            <person name="Guigo R."/>
            <person name="Gustafson E.A."/>
            <person name="Haerty W."/>
            <person name="Hahn M.W."/>
            <person name="Halligan D.L."/>
            <person name="Halpern A.L."/>
            <person name="Halter G.M."/>
            <person name="Han M.V."/>
            <person name="Heger A."/>
            <person name="Hillier L."/>
            <person name="Hinrichs A.S."/>
            <person name="Holmes I."/>
            <person name="Hoskins R.A."/>
            <person name="Hubisz M.J."/>
            <person name="Hultmark D."/>
            <person name="Huntley M.A."/>
            <person name="Jaffe D.B."/>
            <person name="Jagadeeshan S."/>
            <person name="Jeck W.R."/>
            <person name="Johnson J."/>
            <person name="Jones C.D."/>
            <person name="Jordan W.C."/>
            <person name="Karpen G.H."/>
            <person name="Kataoka E."/>
            <person name="Keightley P.D."/>
            <person name="Kheradpour P."/>
            <person name="Kirkness E.F."/>
            <person name="Koerich L.B."/>
            <person name="Kristiansen K."/>
            <person name="Kudrna D."/>
            <person name="Kulathinal R.J."/>
            <person name="Kumar S."/>
            <person name="Kwok R."/>
            <person name="Lander E."/>
            <person name="Langley C.H."/>
            <person name="Lapoint R."/>
            <person name="Lazzaro B.P."/>
            <person name="Lee S.J."/>
            <person name="Levesque L."/>
            <person name="Li R."/>
            <person name="Lin C.F."/>
            <person name="Lin M.F."/>
            <person name="Lindblad-Toh K."/>
            <person name="Llopart A."/>
            <person name="Long M."/>
            <person name="Low L."/>
            <person name="Lozovsky E."/>
            <person name="Lu J."/>
            <person name="Luo M."/>
            <person name="Machado C.A."/>
            <person name="Makalowski W."/>
            <person name="Marzo M."/>
            <person name="Matsuda M."/>
            <person name="Matzkin L."/>
            <person name="McAllister B."/>
            <person name="McBride C.S."/>
            <person name="McKernan B."/>
            <person name="McKernan K."/>
            <person name="Mendez-Lago M."/>
            <person name="Minx P."/>
            <person name="Mollenhauer M.U."/>
            <person name="Montooth K."/>
            <person name="Mount S.M."/>
            <person name="Mu X."/>
            <person name="Myers E."/>
            <person name="Negre B."/>
            <person name="Newfeld S."/>
            <person name="Nielsen R."/>
            <person name="Noor M.A."/>
            <person name="O'Grady P."/>
            <person name="Pachter L."/>
            <person name="Papaceit M."/>
            <person name="Parisi M.J."/>
            <person name="Parisi M."/>
            <person name="Parts L."/>
            <person name="Pedersen J.S."/>
            <person name="Pesole G."/>
            <person name="Phillippy A.M."/>
            <person name="Ponting C.P."/>
            <person name="Pop M."/>
            <person name="Porcelli D."/>
            <person name="Powell J.R."/>
            <person name="Prohaska S."/>
            <person name="Pruitt K."/>
            <person name="Puig M."/>
            <person name="Quesneville H."/>
            <person name="Ram K.R."/>
            <person name="Rand D."/>
            <person name="Rasmussen M.D."/>
            <person name="Reed L.K."/>
            <person name="Reenan R."/>
            <person name="Reily A."/>
            <person name="Remington K.A."/>
            <person name="Rieger T.T."/>
            <person name="Ritchie M.G."/>
            <person name="Robin C."/>
            <person name="Rogers Y.H."/>
            <person name="Rohde C."/>
            <person name="Rozas J."/>
            <person name="Rubenfield M.J."/>
            <person name="Ruiz A."/>
            <person name="Russo S."/>
            <person name="Salzberg S.L."/>
            <person name="Sanchez-Gracia A."/>
            <person name="Saranga D.J."/>
            <person name="Sato H."/>
            <person name="Schaeffer S.W."/>
            <person name="Schatz M.C."/>
            <person name="Schlenke T."/>
            <person name="Schwartz R."/>
            <person name="Segarra C."/>
            <person name="Singh R.S."/>
            <person name="Sirot L."/>
            <person name="Sirota M."/>
            <person name="Sisneros N.B."/>
            <person name="Smith C.D."/>
            <person name="Smith T.F."/>
            <person name="Spieth J."/>
            <person name="Stage D.E."/>
            <person name="Stark A."/>
            <person name="Stephan W."/>
            <person name="Strausberg R.L."/>
            <person name="Strempel S."/>
            <person name="Sturgill D."/>
            <person name="Sutton G."/>
            <person name="Sutton G.G."/>
            <person name="Tao W."/>
            <person name="Teichmann S."/>
            <person name="Tobari Y.N."/>
            <person name="Tomimura Y."/>
            <person name="Tsolas J.M."/>
            <person name="Valente V.L."/>
            <person name="Venter E."/>
            <person name="Venter J.C."/>
            <person name="Vicario S."/>
            <person name="Vieira F.G."/>
            <person name="Vilella A.J."/>
            <person name="Villasante A."/>
            <person name="Walenz B."/>
            <person name="Wang J."/>
            <person name="Wasserman M."/>
            <person name="Watts T."/>
            <person name="Wilson D."/>
            <person name="Wilson R.K."/>
            <person name="Wing R.A."/>
            <person name="Wolfner M.F."/>
            <person name="Wong A."/>
            <person name="Wong G.K."/>
            <person name="Wu C.I."/>
            <person name="Wu G."/>
            <person name="Yamamoto D."/>
            <person name="Yang H.P."/>
            <person name="Yang S.P."/>
            <person name="Yorke J.A."/>
            <person name="Yoshida K."/>
            <person name="Zdobnov E."/>
            <person name="Zhang P."/>
            <person name="Zhang Y."/>
            <person name="Zimin A.V."/>
            <person name="Baldwin J."/>
            <person name="Abdouelleil A."/>
            <person name="Abdulkadir J."/>
            <person name="Abebe A."/>
            <person name="Abera B."/>
            <person name="Abreu J."/>
            <person name="Acer S.C."/>
            <person name="Aftuck L."/>
            <person name="Alexander A."/>
            <person name="An P."/>
            <person name="Anderson E."/>
            <person name="Anderson S."/>
            <person name="Arachi H."/>
            <person name="Azer M."/>
            <person name="Bachantsang P."/>
            <person name="Barry A."/>
            <person name="Bayul T."/>
            <person name="Berlin A."/>
            <person name="Bessette D."/>
            <person name="Bloom T."/>
            <person name="Blye J."/>
            <person name="Boguslavskiy L."/>
            <person name="Bonnet C."/>
            <person name="Boukhgalter B."/>
            <person name="Bourzgui I."/>
            <person name="Brown A."/>
            <person name="Cahill P."/>
            <person name="Channer S."/>
            <person name="Cheshatsang Y."/>
            <person name="Chuda L."/>
            <person name="Citroen M."/>
            <person name="Collymore A."/>
            <person name="Cooke P."/>
            <person name="Costello M."/>
            <person name="D'Aco K."/>
            <person name="Daza R."/>
            <person name="De Haan G."/>
            <person name="DeGray S."/>
            <person name="DeMaso C."/>
            <person name="Dhargay N."/>
            <person name="Dooley K."/>
            <person name="Dooley E."/>
            <person name="Doricent M."/>
            <person name="Dorje P."/>
            <person name="Dorjee K."/>
            <person name="Dupes A."/>
            <person name="Elong R."/>
            <person name="Falk J."/>
            <person name="Farina A."/>
            <person name="Faro S."/>
            <person name="Ferguson D."/>
            <person name="Fisher S."/>
            <person name="Foley C.D."/>
            <person name="Franke A."/>
            <person name="Friedrich D."/>
            <person name="Gadbois L."/>
            <person name="Gearin G."/>
            <person name="Gearin C.R."/>
            <person name="Giannoukos G."/>
            <person name="Goode T."/>
            <person name="Graham J."/>
            <person name="Grandbois E."/>
            <person name="Grewal S."/>
            <person name="Gyaltsen K."/>
            <person name="Hafez N."/>
            <person name="Hagos B."/>
            <person name="Hall J."/>
            <person name="Henson C."/>
            <person name="Hollinger A."/>
            <person name="Honan T."/>
            <person name="Huard M.D."/>
            <person name="Hughes L."/>
            <person name="Hurhula B."/>
            <person name="Husby M.E."/>
            <person name="Kamat A."/>
            <person name="Kanga B."/>
            <person name="Kashin S."/>
            <person name="Khazanovich D."/>
            <person name="Kisner P."/>
            <person name="Lance K."/>
            <person name="Lara M."/>
            <person name="Lee W."/>
            <person name="Lennon N."/>
            <person name="Letendre F."/>
            <person name="LeVine R."/>
            <person name="Lipovsky A."/>
            <person name="Liu X."/>
            <person name="Liu J."/>
            <person name="Liu S."/>
            <person name="Lokyitsang T."/>
            <person name="Lokyitsang Y."/>
            <person name="Lubonja R."/>
            <person name="Lui A."/>
            <person name="MacDonald P."/>
            <person name="Magnisalis V."/>
            <person name="Maru K."/>
            <person name="Matthews C."/>
            <person name="McCusker W."/>
            <person name="McDonough S."/>
            <person name="Mehta T."/>
            <person name="Meldrim J."/>
            <person name="Meneus L."/>
            <person name="Mihai O."/>
            <person name="Mihalev A."/>
            <person name="Mihova T."/>
            <person name="Mittelman R."/>
            <person name="Mlenga V."/>
            <person name="Montmayeur A."/>
            <person name="Mulrain L."/>
            <person name="Navidi A."/>
            <person name="Naylor J."/>
            <person name="Negash T."/>
            <person name="Nguyen T."/>
            <person name="Nguyen N."/>
            <person name="Nicol R."/>
            <person name="Norbu C."/>
            <person name="Norbu N."/>
            <person name="Novod N."/>
            <person name="O'Neill B."/>
            <person name="Osman S."/>
            <person name="Markiewicz E."/>
            <person name="Oyono O.L."/>
            <person name="Patti C."/>
            <person name="Phunkhang P."/>
            <person name="Pierre F."/>
            <person name="Priest M."/>
            <person name="Raghuraman S."/>
            <person name="Rege F."/>
            <person name="Reyes R."/>
            <person name="Rise C."/>
            <person name="Rogov P."/>
            <person name="Ross K."/>
            <person name="Ryan E."/>
            <person name="Settipalli S."/>
            <person name="Shea T."/>
            <person name="Sherpa N."/>
            <person name="Shi L."/>
            <person name="Shih D."/>
            <person name="Sparrow T."/>
            <person name="Spaulding J."/>
            <person name="Stalker J."/>
            <person name="Stange-Thomann N."/>
            <person name="Stavropoulos S."/>
            <person name="Stone C."/>
            <person name="Strader C."/>
            <person name="Tesfaye S."/>
            <person name="Thomson T."/>
            <person name="Thoulutsang Y."/>
            <person name="Thoulutsang D."/>
            <person name="Topham K."/>
            <person name="Topping I."/>
            <person name="Tsamla T."/>
            <person name="Vassiliev H."/>
            <person name="Vo A."/>
            <person name="Wangchuk T."/>
            <person name="Wangdi T."/>
            <person name="Weiand M."/>
            <person name="Wilkinson J."/>
            <person name="Wilson A."/>
            <person name="Yadav S."/>
            <person name="Young G."/>
            <person name="Yu Q."/>
            <person name="Zembek L."/>
            <person name="Zhong D."/>
            <person name="Zimmer A."/>
            <person name="Zwirko Z."/>
            <person name="Jaffe D.B."/>
            <person name="Alvarez P."/>
            <person name="Brockman W."/>
            <person name="Butler J."/>
            <person name="Chin C."/>
            <person name="Gnerre S."/>
            <person name="Grabherr M."/>
            <person name="Kleber M."/>
            <person name="Mauceli E."/>
            <person name="MacCallum I."/>
        </authorList>
    </citation>
    <scope>NUCLEOTIDE SEQUENCE [LARGE SCALE GENOMIC DNA]</scope>
    <source>
        <strain evidence="8">Tucson 15081-1352.22</strain>
    </source>
</reference>
<keyword evidence="8" id="KW-1185">Reference proteome</keyword>
<name>B4K896_DROMO</name>
<dbReference type="KEGG" id="dmo:Dmoj_GI22215"/>
<dbReference type="GO" id="GO:0009166">
    <property type="term" value="P:nucleotide catabolic process"/>
    <property type="evidence" value="ECO:0007669"/>
    <property type="project" value="InterPro"/>
</dbReference>
<feature type="domain" description="Nucleoside phosphorylase" evidence="6">
    <location>
        <begin position="86"/>
        <end position="335"/>
    </location>
</feature>
<dbReference type="FunCoup" id="B4K896">
    <property type="interactions" value="164"/>
</dbReference>
<dbReference type="eggNOG" id="KOG3728">
    <property type="taxonomic scope" value="Eukaryota"/>
</dbReference>
<evidence type="ECO:0000256" key="5">
    <source>
        <dbReference type="RuleBase" id="RU361131"/>
    </source>
</evidence>
<dbReference type="GO" id="GO:0005829">
    <property type="term" value="C:cytosol"/>
    <property type="evidence" value="ECO:0007669"/>
    <property type="project" value="TreeGrafter"/>
</dbReference>
<dbReference type="PROSITE" id="PS01232">
    <property type="entry name" value="PNP_UDP_1"/>
    <property type="match status" value="1"/>
</dbReference>
<dbReference type="CDD" id="cd17763">
    <property type="entry name" value="UP_hUPP-like"/>
    <property type="match status" value="1"/>
</dbReference>
<feature type="binding site" evidence="4">
    <location>
        <position position="126"/>
    </location>
    <ligand>
        <name>phosphate</name>
        <dbReference type="ChEBI" id="CHEBI:43474"/>
    </ligand>
</feature>
<proteinExistence type="inferred from homology"/>